<keyword evidence="2" id="KW-1185">Reference proteome</keyword>
<gene>
    <name evidence="1" type="ORF">Vadar_022695</name>
</gene>
<reference evidence="1 2" key="1">
    <citation type="journal article" date="2021" name="Hortic Res">
        <title>High-quality reference genome and annotation aids understanding of berry development for evergreen blueberry (Vaccinium darrowii).</title>
        <authorList>
            <person name="Yu J."/>
            <person name="Hulse-Kemp A.M."/>
            <person name="Babiker E."/>
            <person name="Staton M."/>
        </authorList>
    </citation>
    <scope>NUCLEOTIDE SEQUENCE [LARGE SCALE GENOMIC DNA]</scope>
    <source>
        <strain evidence="2">cv. NJ 8807/NJ 8810</strain>
        <tissue evidence="1">Young leaf</tissue>
    </source>
</reference>
<proteinExistence type="predicted"/>
<name>A0ACB7Y1D3_9ERIC</name>
<protein>
    <submittedName>
        <fullName evidence="1">Uncharacterized protein</fullName>
    </submittedName>
</protein>
<organism evidence="1 2">
    <name type="scientific">Vaccinium darrowii</name>
    <dbReference type="NCBI Taxonomy" id="229202"/>
    <lineage>
        <taxon>Eukaryota</taxon>
        <taxon>Viridiplantae</taxon>
        <taxon>Streptophyta</taxon>
        <taxon>Embryophyta</taxon>
        <taxon>Tracheophyta</taxon>
        <taxon>Spermatophyta</taxon>
        <taxon>Magnoliopsida</taxon>
        <taxon>eudicotyledons</taxon>
        <taxon>Gunneridae</taxon>
        <taxon>Pentapetalae</taxon>
        <taxon>asterids</taxon>
        <taxon>Ericales</taxon>
        <taxon>Ericaceae</taxon>
        <taxon>Vaccinioideae</taxon>
        <taxon>Vaccinieae</taxon>
        <taxon>Vaccinium</taxon>
    </lineage>
</organism>
<evidence type="ECO:0000313" key="2">
    <source>
        <dbReference type="Proteomes" id="UP000828048"/>
    </source>
</evidence>
<evidence type="ECO:0000313" key="1">
    <source>
        <dbReference type="EMBL" id="KAH7847161.1"/>
    </source>
</evidence>
<accession>A0ACB7Y1D3</accession>
<comment type="caution">
    <text evidence="1">The sequence shown here is derived from an EMBL/GenBank/DDBJ whole genome shotgun (WGS) entry which is preliminary data.</text>
</comment>
<dbReference type="EMBL" id="CM037155">
    <property type="protein sequence ID" value="KAH7847161.1"/>
    <property type="molecule type" value="Genomic_DNA"/>
</dbReference>
<dbReference type="Proteomes" id="UP000828048">
    <property type="component" value="Chromosome 5"/>
</dbReference>
<sequence>MHSLKNKKQGGKGWFALKPDMAKAYDRLEWRYIEAVLMKFGFHPQWVRWAMNCVETVSFAVIVIKWGQGGFLYSSMGYSARLTPIPIPLHPMCRRTPSFDSNCS</sequence>